<dbReference type="AlphaFoldDB" id="A0AAV3X8V0"/>
<dbReference type="RefSeq" id="WP_226579779.1">
    <property type="nucleotide sequence ID" value="NZ_BLAY01000033.1"/>
</dbReference>
<dbReference type="Proteomes" id="UP001050975">
    <property type="component" value="Unassembled WGS sequence"/>
</dbReference>
<evidence type="ECO:0000313" key="2">
    <source>
        <dbReference type="Proteomes" id="UP001050975"/>
    </source>
</evidence>
<accession>A0AAV3X8V0</accession>
<gene>
    <name evidence="1" type="ORF">MiSe_25150</name>
</gene>
<proteinExistence type="predicted"/>
<reference evidence="1" key="1">
    <citation type="submission" date="2019-10" db="EMBL/GenBank/DDBJ databases">
        <title>Draft genome sequece of Microseira wollei NIES-4236.</title>
        <authorList>
            <person name="Yamaguchi H."/>
            <person name="Suzuki S."/>
            <person name="Kawachi M."/>
        </authorList>
    </citation>
    <scope>NUCLEOTIDE SEQUENCE</scope>
    <source>
        <strain evidence="1">NIES-4236</strain>
    </source>
</reference>
<name>A0AAV3X8V0_9CYAN</name>
<keyword evidence="2" id="KW-1185">Reference proteome</keyword>
<evidence type="ECO:0000313" key="1">
    <source>
        <dbReference type="EMBL" id="GET37761.1"/>
    </source>
</evidence>
<organism evidence="1 2">
    <name type="scientific">Microseira wollei NIES-4236</name>
    <dbReference type="NCBI Taxonomy" id="2530354"/>
    <lineage>
        <taxon>Bacteria</taxon>
        <taxon>Bacillati</taxon>
        <taxon>Cyanobacteriota</taxon>
        <taxon>Cyanophyceae</taxon>
        <taxon>Oscillatoriophycideae</taxon>
        <taxon>Aerosakkonematales</taxon>
        <taxon>Aerosakkonemataceae</taxon>
        <taxon>Microseira</taxon>
    </lineage>
</organism>
<comment type="caution">
    <text evidence="1">The sequence shown here is derived from an EMBL/GenBank/DDBJ whole genome shotgun (WGS) entry which is preliminary data.</text>
</comment>
<dbReference type="EMBL" id="BLAY01000033">
    <property type="protein sequence ID" value="GET37761.1"/>
    <property type="molecule type" value="Genomic_DNA"/>
</dbReference>
<dbReference type="PROSITE" id="PS51257">
    <property type="entry name" value="PROKAR_LIPOPROTEIN"/>
    <property type="match status" value="1"/>
</dbReference>
<sequence length="62" mass="6949">MSNQMRSLSQSYTTVACPVSASQIAMAQLVVSCVNFQDIYLVHRLLLDLGSERLRSYALKKI</sequence>
<protein>
    <submittedName>
        <fullName evidence="1">Uncharacterized protein</fullName>
    </submittedName>
</protein>